<dbReference type="Pfam" id="PF04069">
    <property type="entry name" value="OpuAC"/>
    <property type="match status" value="1"/>
</dbReference>
<keyword evidence="4" id="KW-1185">Reference proteome</keyword>
<evidence type="ECO:0000256" key="1">
    <source>
        <dbReference type="SAM" id="SignalP"/>
    </source>
</evidence>
<dbReference type="Proteomes" id="UP001595445">
    <property type="component" value="Unassembled WGS sequence"/>
</dbReference>
<proteinExistence type="predicted"/>
<evidence type="ECO:0000313" key="4">
    <source>
        <dbReference type="Proteomes" id="UP001595445"/>
    </source>
</evidence>
<accession>A0ABV7DUR7</accession>
<feature type="chain" id="PRO_5047341786" evidence="1">
    <location>
        <begin position="29"/>
        <end position="317"/>
    </location>
</feature>
<evidence type="ECO:0000259" key="2">
    <source>
        <dbReference type="Pfam" id="PF04069"/>
    </source>
</evidence>
<dbReference type="RefSeq" id="WP_197645896.1">
    <property type="nucleotide sequence ID" value="NZ_JAEACP010000016.1"/>
</dbReference>
<dbReference type="Gene3D" id="3.40.190.100">
    <property type="entry name" value="Glycine betaine-binding periplasmic protein, domain 2"/>
    <property type="match status" value="1"/>
</dbReference>
<dbReference type="SUPFAM" id="SSF53850">
    <property type="entry name" value="Periplasmic binding protein-like II"/>
    <property type="match status" value="1"/>
</dbReference>
<comment type="caution">
    <text evidence="3">The sequence shown here is derived from an EMBL/GenBank/DDBJ whole genome shotgun (WGS) entry which is preliminary data.</text>
</comment>
<dbReference type="EMBL" id="JBHRSM010000022">
    <property type="protein sequence ID" value="MFC3086792.1"/>
    <property type="molecule type" value="Genomic_DNA"/>
</dbReference>
<protein>
    <submittedName>
        <fullName evidence="3">Glycine betaine ABC transporter substrate-binding protein</fullName>
    </submittedName>
</protein>
<evidence type="ECO:0000313" key="3">
    <source>
        <dbReference type="EMBL" id="MFC3086792.1"/>
    </source>
</evidence>
<dbReference type="InterPro" id="IPR007210">
    <property type="entry name" value="ABC_Gly_betaine_transp_sub-bd"/>
</dbReference>
<reference evidence="4" key="1">
    <citation type="journal article" date="2019" name="Int. J. Syst. Evol. Microbiol.">
        <title>The Global Catalogue of Microorganisms (GCM) 10K type strain sequencing project: providing services to taxonomists for standard genome sequencing and annotation.</title>
        <authorList>
            <consortium name="The Broad Institute Genomics Platform"/>
            <consortium name="The Broad Institute Genome Sequencing Center for Infectious Disease"/>
            <person name="Wu L."/>
            <person name="Ma J."/>
        </authorList>
    </citation>
    <scope>NUCLEOTIDE SEQUENCE [LARGE SCALE GENOMIC DNA]</scope>
    <source>
        <strain evidence="4">KCTC 62102</strain>
    </source>
</reference>
<dbReference type="Gene3D" id="3.40.190.10">
    <property type="entry name" value="Periplasmic binding protein-like II"/>
    <property type="match status" value="1"/>
</dbReference>
<gene>
    <name evidence="3" type="ORF">ACFOD6_12120</name>
</gene>
<feature type="domain" description="ABC-type glycine betaine transport system substrate-binding" evidence="2">
    <location>
        <begin position="34"/>
        <end position="306"/>
    </location>
</feature>
<organism evidence="3 4">
    <name type="scientific">Tabrizicola soli</name>
    <dbReference type="NCBI Taxonomy" id="2185115"/>
    <lineage>
        <taxon>Bacteria</taxon>
        <taxon>Pseudomonadati</taxon>
        <taxon>Pseudomonadota</taxon>
        <taxon>Alphaproteobacteria</taxon>
        <taxon>Rhodobacterales</taxon>
        <taxon>Paracoccaceae</taxon>
        <taxon>Tabrizicola</taxon>
    </lineage>
</organism>
<sequence>MTASSRNLKLSAVILNTALSIAPQLAQAQDAPVIKLTVINSSETDVPTYILGHVLARAGHEVEYVSADYTAGLTGLQQGDLHTFLCWDTTWDACQEAVATGDVINAGSSGIGVREGWWYPAYLEVSCPGLPDYGALLQEGCVKALSTAETEPEAQFVAAPADWITYVDETIDAFGLPVQPITSGSSGALIATVKGAYDRKEPVMGWGYSPHWFFDKAEGNYVAFPAYEPACFTDPAWGPIPDKTHDCATPSGFLWKLMNRDIALEAPGAARILYLFALDARTVADGMEKIDVDGQSYDQMAEDWVNANESVWRGWLR</sequence>
<keyword evidence="1" id="KW-0732">Signal</keyword>
<feature type="signal peptide" evidence="1">
    <location>
        <begin position="1"/>
        <end position="28"/>
    </location>
</feature>
<name>A0ABV7DUR7_9RHOB</name>